<dbReference type="HOGENOM" id="CLU_034692_0_0_1"/>
<dbReference type="InterPro" id="IPR011043">
    <property type="entry name" value="Gal_Oxase/kelch_b-propeller"/>
</dbReference>
<dbReference type="EMBL" id="GL348715">
    <property type="protein sequence ID" value="EFH61922.1"/>
    <property type="molecule type" value="Genomic_DNA"/>
</dbReference>
<dbReference type="Pfam" id="PF00646">
    <property type="entry name" value="F-box"/>
    <property type="match status" value="1"/>
</dbReference>
<accession>D7L566</accession>
<evidence type="ECO:0000313" key="3">
    <source>
        <dbReference type="Proteomes" id="UP000008694"/>
    </source>
</evidence>
<dbReference type="PROSITE" id="PS50181">
    <property type="entry name" value="FBOX"/>
    <property type="match status" value="1"/>
</dbReference>
<name>D7L566_ARALL</name>
<evidence type="ECO:0000313" key="2">
    <source>
        <dbReference type="EMBL" id="EFH61922.1"/>
    </source>
</evidence>
<dbReference type="SMART" id="SM00256">
    <property type="entry name" value="FBOX"/>
    <property type="match status" value="1"/>
</dbReference>
<dbReference type="InterPro" id="IPR017451">
    <property type="entry name" value="F-box-assoc_interact_dom"/>
</dbReference>
<dbReference type="Gramene" id="fgenesh1_pg.C_scaffold_3002396">
    <property type="protein sequence ID" value="fgenesh1_pg.C_scaffold_3002396"/>
    <property type="gene ID" value="fgenesh1_pg.C_scaffold_3002396"/>
</dbReference>
<organism evidence="3">
    <name type="scientific">Arabidopsis lyrata subsp. lyrata</name>
    <name type="common">Lyre-leaved rock-cress</name>
    <dbReference type="NCBI Taxonomy" id="81972"/>
    <lineage>
        <taxon>Eukaryota</taxon>
        <taxon>Viridiplantae</taxon>
        <taxon>Streptophyta</taxon>
        <taxon>Embryophyta</taxon>
        <taxon>Tracheophyta</taxon>
        <taxon>Spermatophyta</taxon>
        <taxon>Magnoliopsida</taxon>
        <taxon>eudicotyledons</taxon>
        <taxon>Gunneridae</taxon>
        <taxon>Pentapetalae</taxon>
        <taxon>rosids</taxon>
        <taxon>malvids</taxon>
        <taxon>Brassicales</taxon>
        <taxon>Brassicaceae</taxon>
        <taxon>Camelineae</taxon>
        <taxon>Arabidopsis</taxon>
    </lineage>
</organism>
<sequence length="363" mass="41584">MTLMSDLPWDLVKEILSRTSITSLRAIGSTCKRWNTLSKDESFTKKHLGKATKEFLMNMTCENDYESDLVSPTRFNLQNIKDLPSSLKKIGNNNMLCPVQILSIYSCDGLLLLVTADNLGLDQLVVWNPYLGQTRWIETKILQYGRYAIGRYAIGYDNKKNHKVLKVFFWSDIKPQIYDLNSNSWRVLGITCKCYSSLEKGRGASLKGNTYFVAENEKKIFCFDFTTERFGPCLHLPFDFVGTDVTLSCVREEQLAVFAHSCVTGTYKMEIWITTKIDPNAVSWSKFFKVEVQIDGYYNLFLYQFEVQSFFIDKEKKIAVVSGIDDCDILGYDKSIVVGKDGYFEKTNLGYVFSYVPSSVQIQ</sequence>
<dbReference type="PANTHER" id="PTHR31672:SF13">
    <property type="entry name" value="F-BOX PROTEIN CPR30-LIKE"/>
    <property type="match status" value="1"/>
</dbReference>
<dbReference type="Gene3D" id="1.20.1280.50">
    <property type="match status" value="1"/>
</dbReference>
<dbReference type="InterPro" id="IPR036047">
    <property type="entry name" value="F-box-like_dom_sf"/>
</dbReference>
<dbReference type="Proteomes" id="UP000008694">
    <property type="component" value="Unassembled WGS sequence"/>
</dbReference>
<dbReference type="SUPFAM" id="SSF50965">
    <property type="entry name" value="Galactose oxidase, central domain"/>
    <property type="match status" value="1"/>
</dbReference>
<dbReference type="NCBIfam" id="TIGR01640">
    <property type="entry name" value="F_box_assoc_1"/>
    <property type="match status" value="1"/>
</dbReference>
<evidence type="ECO:0000259" key="1">
    <source>
        <dbReference type="PROSITE" id="PS50181"/>
    </source>
</evidence>
<proteinExistence type="predicted"/>
<dbReference type="OrthoDB" id="1107682at2759"/>
<dbReference type="PANTHER" id="PTHR31672">
    <property type="entry name" value="BNACNNG10540D PROTEIN"/>
    <property type="match status" value="1"/>
</dbReference>
<protein>
    <recommendedName>
        <fullName evidence="1">F-box domain-containing protein</fullName>
    </recommendedName>
</protein>
<dbReference type="SUPFAM" id="SSF81383">
    <property type="entry name" value="F-box domain"/>
    <property type="match status" value="1"/>
</dbReference>
<dbReference type="InterPro" id="IPR001810">
    <property type="entry name" value="F-box_dom"/>
</dbReference>
<dbReference type="Pfam" id="PF07734">
    <property type="entry name" value="FBA_1"/>
    <property type="match status" value="1"/>
</dbReference>
<dbReference type="KEGG" id="aly:9319606"/>
<reference evidence="3" key="1">
    <citation type="journal article" date="2011" name="Nat. Genet.">
        <title>The Arabidopsis lyrata genome sequence and the basis of rapid genome size change.</title>
        <authorList>
            <person name="Hu T.T."/>
            <person name="Pattyn P."/>
            <person name="Bakker E.G."/>
            <person name="Cao J."/>
            <person name="Cheng J.-F."/>
            <person name="Clark R.M."/>
            <person name="Fahlgren N."/>
            <person name="Fawcett J.A."/>
            <person name="Grimwood J."/>
            <person name="Gundlach H."/>
            <person name="Haberer G."/>
            <person name="Hollister J.D."/>
            <person name="Ossowski S."/>
            <person name="Ottilar R.P."/>
            <person name="Salamov A.A."/>
            <person name="Schneeberger K."/>
            <person name="Spannagl M."/>
            <person name="Wang X."/>
            <person name="Yang L."/>
            <person name="Nasrallah M.E."/>
            <person name="Bergelson J."/>
            <person name="Carrington J.C."/>
            <person name="Gaut B.S."/>
            <person name="Schmutz J."/>
            <person name="Mayer K.F.X."/>
            <person name="Van de Peer Y."/>
            <person name="Grigoriev I.V."/>
            <person name="Nordborg M."/>
            <person name="Weigel D."/>
            <person name="Guo Y.-L."/>
        </authorList>
    </citation>
    <scope>NUCLEOTIDE SEQUENCE [LARGE SCALE GENOMIC DNA]</scope>
    <source>
        <strain evidence="3">cv. MN47</strain>
    </source>
</reference>
<dbReference type="AlphaFoldDB" id="D7L566"/>
<dbReference type="InterPro" id="IPR050796">
    <property type="entry name" value="SCF_F-box_component"/>
</dbReference>
<gene>
    <name evidence="2" type="ORF">ARALYDRAFT_342633</name>
</gene>
<feature type="domain" description="F-box" evidence="1">
    <location>
        <begin position="1"/>
        <end position="47"/>
    </location>
</feature>
<keyword evidence="3" id="KW-1185">Reference proteome</keyword>
<dbReference type="InterPro" id="IPR006527">
    <property type="entry name" value="F-box-assoc_dom_typ1"/>
</dbReference>